<feature type="compositionally biased region" description="Polar residues" evidence="1">
    <location>
        <begin position="431"/>
        <end position="452"/>
    </location>
</feature>
<feature type="region of interest" description="Disordered" evidence="1">
    <location>
        <begin position="156"/>
        <end position="280"/>
    </location>
</feature>
<feature type="compositionally biased region" description="Polar residues" evidence="1">
    <location>
        <begin position="256"/>
        <end position="268"/>
    </location>
</feature>
<accession>A0A9W9AFK7</accession>
<dbReference type="EMBL" id="JAOTPV010000006">
    <property type="protein sequence ID" value="KAJ4480817.1"/>
    <property type="molecule type" value="Genomic_DNA"/>
</dbReference>
<feature type="compositionally biased region" description="Basic and acidic residues" evidence="1">
    <location>
        <begin position="307"/>
        <end position="319"/>
    </location>
</feature>
<feature type="region of interest" description="Disordered" evidence="1">
    <location>
        <begin position="681"/>
        <end position="845"/>
    </location>
</feature>
<proteinExistence type="predicted"/>
<sequence length="845" mass="90937">MAPILNLKFKGNKSFVAFSNLSDVDALTKTWKVCTKVASYLEQGQRLENLSWRLWHLQNLIVDTDNAKSKREFKKLSKNMGDRLDREKGRNISELSAPDFKHSHSTDLIQQRAAERERERAEAALDDASSAGGPPGLGGAKRTIKRMQFTFSVNDEQHHVNTRNGDTAQPMHVDKPDLKPSAEFSVGKRGKGASTASNSKHATSATVTTTNPQAHTTITGVNDQMEVSDEAQLTLTQRGRKSSSSSTSSTANTSNVHNLSNASHANRNTAPTPTTTIRFPPLFSSDFGPAALLYTDFVSSSSSAHPYRSDSNDRNESHSRSGSTQITDDSSNTRHSPYSAFNILRPTIELPLDELLRGMDGMDDLEFQGSLELGESDHGMNSGMDVMNDFVLGGERSWRPWSPAFLSTINQNERNERNERNEEKSNDNNNAAQTNTSNISPSLTTKTKPTMSNSTPLFSTTSLVPPTNHSTSNSVSNNHNNVHNFHGEDVEMHCLDHPPSYDHPSSFEHHSYDPLNASSFNPSSFEYDLNSTEPIQIPITTVSGNSLHALNSFAFGPGSNSFGSENGENAESGENADSGRQSVGRMMTPFEENFIGSGQQQLSRHNRHHFRASHASEEDSSVDIDLDSDEDSDSNSSESVELMTSTTMTTLSSNQPSLPLGASSASALKKKLSGIKLTLNPKKSLASLRRSTTPRPSGGRTNSTSTSTKFSVARPYSRPIARATPRPSASSSSARPSIRQTPRPSGRPSARGNIRGTSTRPSLTVRTSSGVSTRSSLPSATAPPSSLVSSISSSSFSGPGSFSGSGSSGSGGSFSGGGSGFMSAMNNFDSTPVSAFKVEDEGQGE</sequence>
<feature type="compositionally biased region" description="Acidic residues" evidence="1">
    <location>
        <begin position="618"/>
        <end position="633"/>
    </location>
</feature>
<keyword evidence="4" id="KW-1185">Reference proteome</keyword>
<feature type="compositionally biased region" description="Basic and acidic residues" evidence="1">
    <location>
        <begin position="80"/>
        <end position="91"/>
    </location>
</feature>
<dbReference type="AlphaFoldDB" id="A0A9W9AFK7"/>
<dbReference type="Pfam" id="PF08550">
    <property type="entry name" value="GATA_AreA"/>
    <property type="match status" value="1"/>
</dbReference>
<feature type="compositionally biased region" description="Gly residues" evidence="1">
    <location>
        <begin position="801"/>
        <end position="820"/>
    </location>
</feature>
<name>A0A9W9AFK7_9AGAR</name>
<feature type="compositionally biased region" description="Low complexity" evidence="1">
    <location>
        <begin position="559"/>
        <end position="576"/>
    </location>
</feature>
<feature type="region of interest" description="Disordered" evidence="1">
    <location>
        <begin position="559"/>
        <end position="582"/>
    </location>
</feature>
<feature type="compositionally biased region" description="Polar residues" evidence="1">
    <location>
        <begin position="824"/>
        <end position="833"/>
    </location>
</feature>
<feature type="region of interest" description="Disordered" evidence="1">
    <location>
        <begin position="409"/>
        <end position="452"/>
    </location>
</feature>
<evidence type="ECO:0000259" key="2">
    <source>
        <dbReference type="Pfam" id="PF08550"/>
    </source>
</evidence>
<feature type="compositionally biased region" description="Low complexity" evidence="1">
    <location>
        <begin position="697"/>
        <end position="708"/>
    </location>
</feature>
<feature type="compositionally biased region" description="Basic and acidic residues" evidence="1">
    <location>
        <begin position="413"/>
        <end position="426"/>
    </location>
</feature>
<dbReference type="OrthoDB" id="515401at2759"/>
<feature type="region of interest" description="Disordered" evidence="1">
    <location>
        <begin position="78"/>
        <end position="139"/>
    </location>
</feature>
<dbReference type="InterPro" id="IPR013860">
    <property type="entry name" value="AreA_GATA"/>
</dbReference>
<organism evidence="3 4">
    <name type="scientific">Lentinula aciculospora</name>
    <dbReference type="NCBI Taxonomy" id="153920"/>
    <lineage>
        <taxon>Eukaryota</taxon>
        <taxon>Fungi</taxon>
        <taxon>Dikarya</taxon>
        <taxon>Basidiomycota</taxon>
        <taxon>Agaricomycotina</taxon>
        <taxon>Agaricomycetes</taxon>
        <taxon>Agaricomycetidae</taxon>
        <taxon>Agaricales</taxon>
        <taxon>Marasmiineae</taxon>
        <taxon>Omphalotaceae</taxon>
        <taxon>Lentinula</taxon>
    </lineage>
</organism>
<comment type="caution">
    <text evidence="3">The sequence shown here is derived from an EMBL/GenBank/DDBJ whole genome shotgun (WGS) entry which is preliminary data.</text>
</comment>
<feature type="compositionally biased region" description="Low complexity" evidence="1">
    <location>
        <begin position="762"/>
        <end position="800"/>
    </location>
</feature>
<feature type="compositionally biased region" description="Polar residues" evidence="1">
    <location>
        <begin position="194"/>
        <end position="222"/>
    </location>
</feature>
<evidence type="ECO:0000313" key="3">
    <source>
        <dbReference type="EMBL" id="KAJ4480817.1"/>
    </source>
</evidence>
<feature type="compositionally biased region" description="Low complexity" evidence="1">
    <location>
        <begin position="242"/>
        <end position="255"/>
    </location>
</feature>
<feature type="region of interest" description="Disordered" evidence="1">
    <location>
        <begin position="597"/>
        <end position="642"/>
    </location>
</feature>
<feature type="compositionally biased region" description="Polar residues" evidence="1">
    <location>
        <begin position="320"/>
        <end position="336"/>
    </location>
</feature>
<evidence type="ECO:0000256" key="1">
    <source>
        <dbReference type="SAM" id="MobiDB-lite"/>
    </source>
</evidence>
<reference evidence="3" key="1">
    <citation type="submission" date="2022-08" db="EMBL/GenBank/DDBJ databases">
        <title>A Global Phylogenomic Analysis of the Shiitake Genus Lentinula.</title>
        <authorList>
            <consortium name="DOE Joint Genome Institute"/>
            <person name="Sierra-Patev S."/>
            <person name="Min B."/>
            <person name="Naranjo-Ortiz M."/>
            <person name="Looney B."/>
            <person name="Konkel Z."/>
            <person name="Slot J.C."/>
            <person name="Sakamoto Y."/>
            <person name="Steenwyk J.L."/>
            <person name="Rokas A."/>
            <person name="Carro J."/>
            <person name="Camarero S."/>
            <person name="Ferreira P."/>
            <person name="Molpeceres G."/>
            <person name="Ruiz-Duenas F.J."/>
            <person name="Serrano A."/>
            <person name="Henrissat B."/>
            <person name="Drula E."/>
            <person name="Hughes K.W."/>
            <person name="Mata J.L."/>
            <person name="Ishikawa N.K."/>
            <person name="Vargas-Isla R."/>
            <person name="Ushijima S."/>
            <person name="Smith C.A."/>
            <person name="Ahrendt S."/>
            <person name="Andreopoulos W."/>
            <person name="He G."/>
            <person name="Labutti K."/>
            <person name="Lipzen A."/>
            <person name="Ng V."/>
            <person name="Riley R."/>
            <person name="Sandor L."/>
            <person name="Barry K."/>
            <person name="Martinez A.T."/>
            <person name="Xiao Y."/>
            <person name="Gibbons J.G."/>
            <person name="Terashima K."/>
            <person name="Grigoriev I.V."/>
            <person name="Hibbett D.S."/>
        </authorList>
    </citation>
    <scope>NUCLEOTIDE SEQUENCE</scope>
    <source>
        <strain evidence="3">JLM2183</strain>
    </source>
</reference>
<feature type="compositionally biased region" description="Low complexity" evidence="1">
    <location>
        <begin position="269"/>
        <end position="280"/>
    </location>
</feature>
<evidence type="ECO:0000313" key="4">
    <source>
        <dbReference type="Proteomes" id="UP001150266"/>
    </source>
</evidence>
<feature type="compositionally biased region" description="Basic and acidic residues" evidence="1">
    <location>
        <begin position="113"/>
        <end position="123"/>
    </location>
</feature>
<gene>
    <name evidence="3" type="ORF">J3R30DRAFT_2362869</name>
</gene>
<feature type="compositionally biased region" description="Low complexity" evidence="1">
    <location>
        <begin position="717"/>
        <end position="739"/>
    </location>
</feature>
<feature type="region of interest" description="Disordered" evidence="1">
    <location>
        <begin position="301"/>
        <end position="338"/>
    </location>
</feature>
<protein>
    <recommendedName>
        <fullName evidence="2">Nitrogen regulatory protein areA GATA-like domain-containing protein</fullName>
    </recommendedName>
</protein>
<feature type="domain" description="Nitrogen regulatory protein areA GATA-like" evidence="2">
    <location>
        <begin position="31"/>
        <end position="56"/>
    </location>
</feature>
<dbReference type="Proteomes" id="UP001150266">
    <property type="component" value="Unassembled WGS sequence"/>
</dbReference>